<gene>
    <name evidence="2" type="ORF">BCR32DRAFT_243931</name>
</gene>
<organism evidence="2 3">
    <name type="scientific">Anaeromyces robustus</name>
    <dbReference type="NCBI Taxonomy" id="1754192"/>
    <lineage>
        <taxon>Eukaryota</taxon>
        <taxon>Fungi</taxon>
        <taxon>Fungi incertae sedis</taxon>
        <taxon>Chytridiomycota</taxon>
        <taxon>Chytridiomycota incertae sedis</taxon>
        <taxon>Neocallimastigomycetes</taxon>
        <taxon>Neocallimastigales</taxon>
        <taxon>Neocallimastigaceae</taxon>
        <taxon>Anaeromyces</taxon>
    </lineage>
</organism>
<protein>
    <submittedName>
        <fullName evidence="2">Uncharacterized protein</fullName>
    </submittedName>
</protein>
<evidence type="ECO:0000313" key="2">
    <source>
        <dbReference type="EMBL" id="ORX82726.1"/>
    </source>
</evidence>
<accession>A0A1Y1XBB3</accession>
<dbReference type="OrthoDB" id="21095at2759"/>
<feature type="compositionally biased region" description="Acidic residues" evidence="1">
    <location>
        <begin position="916"/>
        <end position="926"/>
    </location>
</feature>
<evidence type="ECO:0000313" key="3">
    <source>
        <dbReference type="Proteomes" id="UP000193944"/>
    </source>
</evidence>
<keyword evidence="3" id="KW-1185">Reference proteome</keyword>
<evidence type="ECO:0000256" key="1">
    <source>
        <dbReference type="SAM" id="MobiDB-lite"/>
    </source>
</evidence>
<proteinExistence type="predicted"/>
<sequence length="1478" mass="169489">MLNSQSKEYFCQKNDIINYDTSFRIKHNSIWNYNTNSQLIEEKLNIPSKLNDIKLINNNNDNDNDKNSNVFDRNTDINQNIVQSHMNNKNNSSVINKLSKTPKNKLKNNSFNTNNTSSLLSFYPSSPTSPTGFTILNEKKEYKVLWSPSMETPTLNRTLSHNPSYFTHSNIATPENIKYSKSKSLISIPTNISIEFINNQQNIASNLNNNSTPNNNLKFTNSTLTTPNSPETNKISKISEQSSLFKNVFSDNKYLSSPMISPDYINTEKTHFRNLFYKDISNKDNKENEDNNHNNIGLISEINNNTINNNKEINLNDINLKKLHNDNVNNKEINTSVKNNVKYNKNDNEIIQTIQSSPKFSRNKRLLNSAENPLIKRQKHTHNQKNKVKKEHHCKEVLKKKQDHRNQLNKLTTTPKLKRTKFISVDEFDDNEEDNINNLSSSNYIRTTPKIENRFTKNVHHNENNSGINLLKEFKDIQSSSKGNKNGKEKDVIKKDLINIDSLKGIYSVLENDSILSSLDFNDEDQKSILNTPNINDLNLMNDLPSSPLLIHDSNNNINKLDNSKDDLESFDYGSDNIDYTMVKENHIITQAYQLLKQNDKNNSFEETLIDKSLDSSDIHNSNNVFDIKENNELFKINIDIDNKNNENIDNNKEDNTILFDPNPFKNESQINELTNLYNEFNNNMISPHNNSNLVNSINNIKKQKSDLDSEFGLALNEIIDQDDSLFDDDDESEEIITNLNIDENNSLAMPPLIIEDNNVKLDFDEENVTFHPLNEVNDNNINKDIESNNINFNEFKTNNSKNLPKLNEEILIETEKSIDEDKFKEFNNLKNIIQDDKNEKILTSEISKFIENNKQLSKKTDKTIIDAKKVINQNIFNDLNTKTIRFEELNNLQQQSTDLTDEEIEDANRILNDGLFDDDDSTDDDNNNKNNNNTYIENRNKNQLQKLSKENIIKTKTVLNDNIYDDNINIFSEKILLSKTKSTKAKLPEFTGFKTGNGKELQKLSKEAIANAKKILGDDLFDDNMNTSEIKPQEIKPFEFTGFKTGNGKELPKLSKEAIANAKKILGDDLFDDNMNSSEIKPQEIKPLEFTGFKTGNGKELPKLSKETIANAKKILGDDLFDDNMNTSEIKPQEIKPLEFTGFKTGNGKELPKLSKEAIANAKKILGDDLFDDNMNTSETKPQEIKPLEFTGFKTGNGKELPKLSKEAIANAKKILGDDLFDDNMNTSEIKPQEIKAFEFNGFKKGNGKELPKLSKEAIENAKKILGDDLFEDKTNIPEAKPQEIKAFGFNGFKTGNGKELPKLSKEAIANAKKILGDDLINKDSASAENNNMLIDHNDDFNSNLIDKNKSYIPIKIDNLSTVNSSSFQLINNKIFKKDYNNNKENEENNYDKNQTYNKKDNSINNFSRKFMNNKKSILQKDNNIDNNNEYKNKNRIEINDSYFDSLNKMNETKKSLAEVFRFLPQNFTQEHIEKIL</sequence>
<reference evidence="2 3" key="2">
    <citation type="submission" date="2016-08" db="EMBL/GenBank/DDBJ databases">
        <title>Pervasive Adenine N6-methylation of Active Genes in Fungi.</title>
        <authorList>
            <consortium name="DOE Joint Genome Institute"/>
            <person name="Mondo S.J."/>
            <person name="Dannebaum R.O."/>
            <person name="Kuo R.C."/>
            <person name="Labutti K."/>
            <person name="Haridas S."/>
            <person name="Kuo A."/>
            <person name="Salamov A."/>
            <person name="Ahrendt S.R."/>
            <person name="Lipzen A."/>
            <person name="Sullivan W."/>
            <person name="Andreopoulos W.B."/>
            <person name="Clum A."/>
            <person name="Lindquist E."/>
            <person name="Daum C."/>
            <person name="Ramamoorthy G.K."/>
            <person name="Gryganskyi A."/>
            <person name="Culley D."/>
            <person name="Magnuson J.K."/>
            <person name="James T.Y."/>
            <person name="O'Malley M.A."/>
            <person name="Stajich J.E."/>
            <person name="Spatafora J.W."/>
            <person name="Visel A."/>
            <person name="Grigoriev I.V."/>
        </authorList>
    </citation>
    <scope>NUCLEOTIDE SEQUENCE [LARGE SCALE GENOMIC DNA]</scope>
    <source>
        <strain evidence="2 3">S4</strain>
    </source>
</reference>
<reference evidence="2 3" key="1">
    <citation type="submission" date="2016-08" db="EMBL/GenBank/DDBJ databases">
        <title>A Parts List for Fungal Cellulosomes Revealed by Comparative Genomics.</title>
        <authorList>
            <consortium name="DOE Joint Genome Institute"/>
            <person name="Haitjema C.H."/>
            <person name="Gilmore S.P."/>
            <person name="Henske J.K."/>
            <person name="Solomon K.V."/>
            <person name="De Groot R."/>
            <person name="Kuo A."/>
            <person name="Mondo S.J."/>
            <person name="Salamov A.A."/>
            <person name="Labutti K."/>
            <person name="Zhao Z."/>
            <person name="Chiniquy J."/>
            <person name="Barry K."/>
            <person name="Brewer H.M."/>
            <person name="Purvine S.O."/>
            <person name="Wright A.T."/>
            <person name="Boxma B."/>
            <person name="Van Alen T."/>
            <person name="Hackstein J.H."/>
            <person name="Baker S.E."/>
            <person name="Grigoriev I.V."/>
            <person name="O'Malley M.A."/>
        </authorList>
    </citation>
    <scope>NUCLEOTIDE SEQUENCE [LARGE SCALE GENOMIC DNA]</scope>
    <source>
        <strain evidence="2 3">S4</strain>
    </source>
</reference>
<feature type="compositionally biased region" description="Basic and acidic residues" evidence="1">
    <location>
        <begin position="1383"/>
        <end position="1392"/>
    </location>
</feature>
<feature type="region of interest" description="Disordered" evidence="1">
    <location>
        <begin position="916"/>
        <end position="936"/>
    </location>
</feature>
<dbReference type="EMBL" id="MCFG01000088">
    <property type="protein sequence ID" value="ORX82726.1"/>
    <property type="molecule type" value="Genomic_DNA"/>
</dbReference>
<comment type="caution">
    <text evidence="2">The sequence shown here is derived from an EMBL/GenBank/DDBJ whole genome shotgun (WGS) entry which is preliminary data.</text>
</comment>
<name>A0A1Y1XBB3_9FUNG</name>
<dbReference type="STRING" id="1754192.A0A1Y1XBB3"/>
<dbReference type="Proteomes" id="UP000193944">
    <property type="component" value="Unassembled WGS sequence"/>
</dbReference>
<feature type="region of interest" description="Disordered" evidence="1">
    <location>
        <begin position="1383"/>
        <end position="1405"/>
    </location>
</feature>